<evidence type="ECO:0000256" key="4">
    <source>
        <dbReference type="ARBA" id="ARBA00022840"/>
    </source>
</evidence>
<keyword evidence="1" id="KW-0547">Nucleotide-binding</keyword>
<dbReference type="GO" id="GO:0004386">
    <property type="term" value="F:helicase activity"/>
    <property type="evidence" value="ECO:0007669"/>
    <property type="project" value="UniProtKB-KW"/>
</dbReference>
<dbReference type="Pfam" id="PF08482">
    <property type="entry name" value="HrpB_C"/>
    <property type="match status" value="1"/>
</dbReference>
<keyword evidence="3 7" id="KW-0347">Helicase</keyword>
<dbReference type="SMART" id="SM00487">
    <property type="entry name" value="DEXDc"/>
    <property type="match status" value="1"/>
</dbReference>
<dbReference type="Gene3D" id="3.40.50.300">
    <property type="entry name" value="P-loop containing nucleotide triphosphate hydrolases"/>
    <property type="match status" value="2"/>
</dbReference>
<name>A0A3B0X0C9_9ZZZZ</name>
<evidence type="ECO:0000313" key="7">
    <source>
        <dbReference type="EMBL" id="VAW58150.1"/>
    </source>
</evidence>
<evidence type="ECO:0000259" key="5">
    <source>
        <dbReference type="PROSITE" id="PS51192"/>
    </source>
</evidence>
<evidence type="ECO:0000256" key="2">
    <source>
        <dbReference type="ARBA" id="ARBA00022801"/>
    </source>
</evidence>
<evidence type="ECO:0000259" key="6">
    <source>
        <dbReference type="PROSITE" id="PS51194"/>
    </source>
</evidence>
<dbReference type="PROSITE" id="PS51194">
    <property type="entry name" value="HELICASE_CTER"/>
    <property type="match status" value="1"/>
</dbReference>
<dbReference type="SMART" id="SM00490">
    <property type="entry name" value="HELICc"/>
    <property type="match status" value="1"/>
</dbReference>
<dbReference type="InterPro" id="IPR010225">
    <property type="entry name" value="HrpB"/>
</dbReference>
<dbReference type="NCBIfam" id="TIGR01970">
    <property type="entry name" value="DEAH_box_HrpB"/>
    <property type="match status" value="1"/>
</dbReference>
<feature type="domain" description="Helicase ATP-binding" evidence="5">
    <location>
        <begin position="26"/>
        <end position="190"/>
    </location>
</feature>
<dbReference type="SUPFAM" id="SSF52540">
    <property type="entry name" value="P-loop containing nucleoside triphosphate hydrolases"/>
    <property type="match status" value="1"/>
</dbReference>
<accession>A0A3B0X0C9</accession>
<evidence type="ECO:0000256" key="1">
    <source>
        <dbReference type="ARBA" id="ARBA00022741"/>
    </source>
</evidence>
<keyword evidence="4" id="KW-0067">ATP-binding</keyword>
<feature type="domain" description="Helicase C-terminal" evidence="6">
    <location>
        <begin position="235"/>
        <end position="404"/>
    </location>
</feature>
<reference evidence="7" key="1">
    <citation type="submission" date="2018-06" db="EMBL/GenBank/DDBJ databases">
        <authorList>
            <person name="Zhirakovskaya E."/>
        </authorList>
    </citation>
    <scope>NUCLEOTIDE SEQUENCE</scope>
</reference>
<dbReference type="PANTHER" id="PTHR43519">
    <property type="entry name" value="ATP-DEPENDENT RNA HELICASE HRPB"/>
    <property type="match status" value="1"/>
</dbReference>
<dbReference type="PANTHER" id="PTHR43519:SF1">
    <property type="entry name" value="ATP-DEPENDENT RNA HELICASE HRPB"/>
    <property type="match status" value="1"/>
</dbReference>
<dbReference type="Gene3D" id="1.20.120.1080">
    <property type="match status" value="1"/>
</dbReference>
<dbReference type="FunFam" id="3.40.50.300:FF:002125">
    <property type="entry name" value="ATP-dependent helicase HrpB"/>
    <property type="match status" value="1"/>
</dbReference>
<dbReference type="SMART" id="SM00847">
    <property type="entry name" value="HA2"/>
    <property type="match status" value="1"/>
</dbReference>
<organism evidence="7">
    <name type="scientific">hydrothermal vent metagenome</name>
    <dbReference type="NCBI Taxonomy" id="652676"/>
    <lineage>
        <taxon>unclassified sequences</taxon>
        <taxon>metagenomes</taxon>
        <taxon>ecological metagenomes</taxon>
    </lineage>
</organism>
<dbReference type="CDD" id="cd18791">
    <property type="entry name" value="SF2_C_RHA"/>
    <property type="match status" value="1"/>
</dbReference>
<dbReference type="Pfam" id="PF00271">
    <property type="entry name" value="Helicase_C"/>
    <property type="match status" value="1"/>
</dbReference>
<protein>
    <submittedName>
        <fullName evidence="7">ATP-dependent helicase HrpB</fullName>
    </submittedName>
</protein>
<dbReference type="PROSITE" id="PS51192">
    <property type="entry name" value="HELICASE_ATP_BIND_1"/>
    <property type="match status" value="1"/>
</dbReference>
<dbReference type="InterPro" id="IPR007502">
    <property type="entry name" value="Helicase-assoc_dom"/>
</dbReference>
<dbReference type="CDD" id="cd17990">
    <property type="entry name" value="DEXHc_HrpB"/>
    <property type="match status" value="1"/>
</dbReference>
<dbReference type="InterPro" id="IPR011545">
    <property type="entry name" value="DEAD/DEAH_box_helicase_dom"/>
</dbReference>
<dbReference type="InterPro" id="IPR049614">
    <property type="entry name" value="HrpB_DEXH"/>
</dbReference>
<dbReference type="GO" id="GO:0003676">
    <property type="term" value="F:nucleic acid binding"/>
    <property type="evidence" value="ECO:0007669"/>
    <property type="project" value="InterPro"/>
</dbReference>
<gene>
    <name evidence="7" type="ORF">MNBD_GAMMA11-861</name>
</gene>
<dbReference type="InterPro" id="IPR014001">
    <property type="entry name" value="Helicase_ATP-bd"/>
</dbReference>
<dbReference type="EMBL" id="UOFG01000021">
    <property type="protein sequence ID" value="VAW58150.1"/>
    <property type="molecule type" value="Genomic_DNA"/>
</dbReference>
<keyword evidence="2" id="KW-0378">Hydrolase</keyword>
<dbReference type="InterPro" id="IPR027417">
    <property type="entry name" value="P-loop_NTPase"/>
</dbReference>
<evidence type="ECO:0000256" key="3">
    <source>
        <dbReference type="ARBA" id="ARBA00022806"/>
    </source>
</evidence>
<dbReference type="InterPro" id="IPR013689">
    <property type="entry name" value="RNA_helicase_ATP-dep_HrpB_C"/>
</dbReference>
<dbReference type="GO" id="GO:0005524">
    <property type="term" value="F:ATP binding"/>
    <property type="evidence" value="ECO:0007669"/>
    <property type="project" value="UniProtKB-KW"/>
</dbReference>
<dbReference type="InterPro" id="IPR001650">
    <property type="entry name" value="Helicase_C-like"/>
</dbReference>
<proteinExistence type="predicted"/>
<dbReference type="Pfam" id="PF00270">
    <property type="entry name" value="DEAD"/>
    <property type="match status" value="1"/>
</dbReference>
<sequence length="887" mass="100092">MRLKSSRTPDMTTSPLPVSAVIPDITSALTTRHRVVLQAPPGAGKTTAVPIALLSEAWLKNRQIIMLEPRRLAARNAAARMAYLLGEDIGETIGFQIRQHSCFSKRTRILIVTEGILTRKLQTDPELKNTALIIFDEFHERSIHTDLSLALCLQSQEILNAEFRLLIMSATLDTEAISSLLNTHTDIRTPVIESTGRSFPVDIQYIEKTPHMHHSSNSKNTGANQQQLILGLFEAVRQVILEQDSSCLVFLPGKKEIDLLEKKINQYLKAEGIQNIFISPLFANLNQQQQDEAIQAPPSGRRKFVLATNIAETSLTIEGINCVIDSGLEKVMHYTSSCAMNKLKTQFISQDSATQRSGRAGRLAPGTCYRLWTKHQHSRLIKHSTAEILHSDLSALVLELANWGVKDPGELQWIDTPPESAIKHARKLLRQLNAIDSDEKITHHGQKMLQLGSHPRLSHMMISSIAHELPHHACLIAALLDENDIFQSSMDKSTDINDRLNFLIQMNTVHIGDRQNKSLQNINIHTCRRIKQSANDYLKKLEYCTGISHTGKTINSQNTGVLLAYAYPDRIAQQRQPDKAQYLLSNGKGCFIPDFVQTYFHPLLVTPHLDDRQGEARIFLSAEITEEQLETYFSDNINLSESLSWNEKQQRVECKQTRSIGQIVLRESLIQTSDKEAIHQCLLSAIQTLGLKALDGSSQALNLQHRVQFINSHIKHKNAISNEIALPDFSDETLLNSLNEWLLPHLTHENSIKQCQKLDLHTLLTGLLSWNQLQYINTVAPERISVPSGSAIQIDYSDISQPVLAVRLQEVFGLNDTPSIFHGQCKLMMHLLSPARRPVQITQDLHSFWQTTYHDVKKELCGKYKKHYWPDNPLTAKATSKTRKNMH</sequence>
<dbReference type="AlphaFoldDB" id="A0A3B0X0C9"/>
<dbReference type="PIRSF" id="PIRSF005496">
    <property type="entry name" value="ATP_hel_hrpB"/>
    <property type="match status" value="1"/>
</dbReference>
<dbReference type="GO" id="GO:0016787">
    <property type="term" value="F:hydrolase activity"/>
    <property type="evidence" value="ECO:0007669"/>
    <property type="project" value="UniProtKB-KW"/>
</dbReference>